<dbReference type="KEGG" id="vg:18479834"/>
<proteinExistence type="predicted"/>
<dbReference type="Proteomes" id="UP000018806">
    <property type="component" value="Segment"/>
</dbReference>
<keyword evidence="2" id="KW-1185">Reference proteome</keyword>
<dbReference type="RefSeq" id="YP_009002687.1">
    <property type="nucleotide sequence ID" value="NC_023498.1"/>
</dbReference>
<protein>
    <submittedName>
        <fullName evidence="1">Uncharacterized protein</fullName>
    </submittedName>
</protein>
<organism evidence="1 2">
    <name type="scientific">Mycobacterium phage Validus</name>
    <dbReference type="NCBI Taxonomy" id="1414747"/>
    <lineage>
        <taxon>Viruses</taxon>
        <taxon>Duplodnaviria</taxon>
        <taxon>Heunggongvirae</taxon>
        <taxon>Uroviricota</taxon>
        <taxon>Caudoviricetes</taxon>
        <taxon>Weiservirinae</taxon>
        <taxon>Anayavirus</taxon>
        <taxon>Anayavirus validus</taxon>
    </lineage>
</organism>
<gene>
    <name evidence="1" type="primary">37</name>
    <name evidence="1" type="ORF">PBI_VALIDUS_37</name>
</gene>
<name>V5URK8_9CAUD</name>
<dbReference type="EMBL" id="KF713486">
    <property type="protein sequence ID" value="AHB79567.1"/>
    <property type="molecule type" value="Genomic_DNA"/>
</dbReference>
<evidence type="ECO:0000313" key="2">
    <source>
        <dbReference type="Proteomes" id="UP000018806"/>
    </source>
</evidence>
<accession>V5URK8</accession>
<reference evidence="1 2" key="1">
    <citation type="submission" date="2013-09" db="EMBL/GenBank/DDBJ databases">
        <authorList>
            <person name="Alapati N."/>
            <person name="Amjadi S."/>
            <person name="Brashears C.B."/>
            <person name="Briell V.C."/>
            <person name="Cody B.J."/>
            <person name="Durham R.J."/>
            <person name="Griffin A.K."/>
            <person name="Henderson M.S."/>
            <person name="Interrante E.J."/>
            <person name="Killingsworth B.W."/>
            <person name="Kolar C.R."/>
            <person name="Lee T."/>
            <person name="Mundhenk S.E."/>
            <person name="Myers M.E."/>
            <person name="Olaniyan O.M."/>
            <person name="Orlando C.M."/>
            <person name="Peterson C.E."/>
            <person name="Riley B.C."/>
            <person name="Sawyer L.E."/>
            <person name="Simitzi N.J."/>
            <person name="St Cyr M.K."/>
            <person name="White R.K."/>
            <person name="Wu H."/>
            <person name="Adair T.L."/>
            <person name="Gibbon B.C."/>
            <person name="Buck G.A."/>
            <person name="Campbell R."/>
            <person name="Carvalho M.R."/>
            <person name="Duckworth R.A."/>
            <person name="Dunn T."/>
            <person name="Halpern C."/>
            <person name="Johnson A."/>
            <person name="Kiflezghi M.G."/>
            <person name="Lee V."/>
            <person name="Loviza R.A."/>
            <person name="Serrano M.G."/>
            <person name="Shah Z.V."/>
            <person name="Sharma K."/>
            <person name="Voegtly L.J."/>
            <person name="Walstead R."/>
            <person name="Wang Y.P."/>
            <person name="Bradley K.W."/>
            <person name="Clarke D.Q."/>
            <person name="Barker L.P."/>
            <person name="Bailey C."/>
            <person name="Asai D.J."/>
            <person name="Bowman C.A."/>
            <person name="Russell D.A."/>
            <person name="Pope W.H."/>
            <person name="Jacobs-Sera D."/>
            <person name="Hendrix R.W."/>
            <person name="Hatfull G.F."/>
        </authorList>
    </citation>
    <scope>NUCLEOTIDE SEQUENCE [LARGE SCALE GENOMIC DNA]</scope>
</reference>
<evidence type="ECO:0000313" key="1">
    <source>
        <dbReference type="EMBL" id="AHB79567.1"/>
    </source>
</evidence>
<dbReference type="GeneID" id="18479834"/>
<sequence length="37" mass="4093">MIRSNAEIRQTMRTPLVDPSAGGVFAFVDPHTTLPYC</sequence>